<dbReference type="Pfam" id="PF13953">
    <property type="entry name" value="PapC_C"/>
    <property type="match status" value="1"/>
</dbReference>
<gene>
    <name evidence="3" type="primary">fimD_3</name>
    <name evidence="3" type="ORF">NCTC12151_02406</name>
</gene>
<dbReference type="PANTHER" id="PTHR30451">
    <property type="entry name" value="OUTER MEMBRANE USHER PROTEIN"/>
    <property type="match status" value="1"/>
</dbReference>
<organism evidence="3 4">
    <name type="scientific">Leminorella richardii</name>
    <dbReference type="NCBI Taxonomy" id="158841"/>
    <lineage>
        <taxon>Bacteria</taxon>
        <taxon>Pseudomonadati</taxon>
        <taxon>Pseudomonadota</taxon>
        <taxon>Gammaproteobacteria</taxon>
        <taxon>Enterobacterales</taxon>
        <taxon>Budviciaceae</taxon>
        <taxon>Leminorella</taxon>
    </lineage>
</organism>
<evidence type="ECO:0000313" key="3">
    <source>
        <dbReference type="EMBL" id="SQI41893.1"/>
    </source>
</evidence>
<dbReference type="KEGG" id="lri:NCTC12151_02406"/>
<feature type="compositionally biased region" description="Basic and acidic residues" evidence="1">
    <location>
        <begin position="367"/>
        <end position="379"/>
    </location>
</feature>
<proteinExistence type="predicted"/>
<reference evidence="3 4" key="1">
    <citation type="submission" date="2018-06" db="EMBL/GenBank/DDBJ databases">
        <authorList>
            <consortium name="Pathogen Informatics"/>
            <person name="Doyle S."/>
        </authorList>
    </citation>
    <scope>NUCLEOTIDE SEQUENCE [LARGE SCALE GENOMIC DNA]</scope>
    <source>
        <strain evidence="3 4">NCTC12151</strain>
    </source>
</reference>
<dbReference type="InterPro" id="IPR025949">
    <property type="entry name" value="PapC-like_C"/>
</dbReference>
<keyword evidence="4" id="KW-1185">Reference proteome</keyword>
<dbReference type="InterPro" id="IPR043142">
    <property type="entry name" value="PapC-like_C_sf"/>
</dbReference>
<sequence length="777" mass="84590">MSLMLEPVINGRVGEKVIPIDYRSGHYYAQAADLADLGLTVDTSSEQSVAVDELKDVTVTYDGESQRLFINVPIDWLPEQRLTASGAEASSETATSENPLGLLFNYDVYASHSSNSNTSSTASAYTEQRLMGFFGTFSNSGVYNQRLSGEQSDSDRRRYLRYDTLWHYDDEKRMLKYVAGDAITDSLPWSSAIRFAGVQISRNFSVRPDLITYPLPQFAGQATVPSAVDVYLDSYKTSSVNVNPGPFTVETVPYINGAGDATVVVTDPLGRQVNATVPFYVSSALLKPGLIDFSLSAGKIRNAYSVENADYGNAIASGIIRAGATQWLTLEGRAESADGLSVGGLGGVVRVGTFGVINGAYSASRARDGAFSDSDDRAVPDTQPDNTDGETVSSRGHQRSLGYAYTQRYFSISAQQIDRSEGYGDLSNYKSGYQQDKRRRQISGSLSLQRFGSLGVGYFDITQHDQSRTRLMNLSYSTTLFGSSSLYASVNRELDASGYSAQVSVSIPLGDLGNASLSSSRDAKNRWNHQATYSKSAPIDGGLGWALSYAMQPDGNPDYRQASLDYAAKNFRLQSGVYGDRDETYWGEFSGSLVAVKGNVFTSRTINDSFALVSTNGYPDIPVRYENQTLGKTNQDGYLLIPTVSAYSVGKYEIEPLDLPADVQIPEVEQYRAVKSSGGTVIEFPLRKVVAVTLTLVDENRTPLPRGSLVRQEGQQDIAYIGWDGETYIGNATAETTLKISRADNGRQCQAHFNLPNPLPSGGWTPGKVICEESHHE</sequence>
<dbReference type="EMBL" id="LS483470">
    <property type="protein sequence ID" value="SQI41893.1"/>
    <property type="molecule type" value="Genomic_DNA"/>
</dbReference>
<protein>
    <submittedName>
        <fullName evidence="3">Outer membrane usher protein fimD</fullName>
    </submittedName>
</protein>
<evidence type="ECO:0000259" key="2">
    <source>
        <dbReference type="Pfam" id="PF13953"/>
    </source>
</evidence>
<dbReference type="Gene3D" id="2.60.40.2610">
    <property type="entry name" value="Outer membrane usher protein FimD, plug domain"/>
    <property type="match status" value="1"/>
</dbReference>
<evidence type="ECO:0000313" key="4">
    <source>
        <dbReference type="Proteomes" id="UP000249005"/>
    </source>
</evidence>
<dbReference type="InterPro" id="IPR042186">
    <property type="entry name" value="FimD_plug_dom"/>
</dbReference>
<dbReference type="AlphaFoldDB" id="A0A2X4USR5"/>
<feature type="domain" description="PapC-like C-terminal" evidence="2">
    <location>
        <begin position="694"/>
        <end position="756"/>
    </location>
</feature>
<name>A0A2X4USR5_9GAMM</name>
<dbReference type="InterPro" id="IPR000015">
    <property type="entry name" value="Fimb_usher"/>
</dbReference>
<evidence type="ECO:0000256" key="1">
    <source>
        <dbReference type="SAM" id="MobiDB-lite"/>
    </source>
</evidence>
<dbReference type="GO" id="GO:0009297">
    <property type="term" value="P:pilus assembly"/>
    <property type="evidence" value="ECO:0007669"/>
    <property type="project" value="InterPro"/>
</dbReference>
<feature type="compositionally biased region" description="Polar residues" evidence="1">
    <location>
        <begin position="383"/>
        <end position="395"/>
    </location>
</feature>
<dbReference type="GO" id="GO:0015473">
    <property type="term" value="F:fimbrial usher porin activity"/>
    <property type="evidence" value="ECO:0007669"/>
    <property type="project" value="InterPro"/>
</dbReference>
<dbReference type="Proteomes" id="UP000249005">
    <property type="component" value="Chromosome 1"/>
</dbReference>
<dbReference type="GO" id="GO:0009279">
    <property type="term" value="C:cell outer membrane"/>
    <property type="evidence" value="ECO:0007669"/>
    <property type="project" value="TreeGrafter"/>
</dbReference>
<dbReference type="Gene3D" id="2.60.40.2070">
    <property type="match status" value="1"/>
</dbReference>
<dbReference type="Gene3D" id="2.60.40.3110">
    <property type="match status" value="1"/>
</dbReference>
<dbReference type="Pfam" id="PF00577">
    <property type="entry name" value="Usher"/>
    <property type="match status" value="1"/>
</dbReference>
<dbReference type="PANTHER" id="PTHR30451:SF5">
    <property type="entry name" value="SLR0019 PROTEIN"/>
    <property type="match status" value="1"/>
</dbReference>
<feature type="region of interest" description="Disordered" evidence="1">
    <location>
        <begin position="367"/>
        <end position="398"/>
    </location>
</feature>
<accession>A0A2X4USR5</accession>